<proteinExistence type="predicted"/>
<dbReference type="GO" id="GO:0006487">
    <property type="term" value="P:protein N-linked glycosylation"/>
    <property type="evidence" value="ECO:0007669"/>
    <property type="project" value="TreeGrafter"/>
</dbReference>
<dbReference type="PRINTS" id="PR00379">
    <property type="entry name" value="INTEIN"/>
</dbReference>
<dbReference type="InterPro" id="IPR046348">
    <property type="entry name" value="SIS_dom_sf"/>
</dbReference>
<dbReference type="PROSITE" id="PS50817">
    <property type="entry name" value="INTEIN_N_TER"/>
    <property type="match status" value="1"/>
</dbReference>
<dbReference type="Pfam" id="PF14890">
    <property type="entry name" value="Intein_splicing"/>
    <property type="match status" value="1"/>
</dbReference>
<dbReference type="GO" id="GO:0004360">
    <property type="term" value="F:glutamine-fructose-6-phosphate transaminase (isomerizing) activity"/>
    <property type="evidence" value="ECO:0007669"/>
    <property type="project" value="UniProtKB-EC"/>
</dbReference>
<dbReference type="GO" id="GO:0006047">
    <property type="term" value="P:UDP-N-acetylglucosamine metabolic process"/>
    <property type="evidence" value="ECO:0007669"/>
    <property type="project" value="TreeGrafter"/>
</dbReference>
<evidence type="ECO:0000259" key="11">
    <source>
        <dbReference type="PROSITE" id="PS51464"/>
    </source>
</evidence>
<dbReference type="InterPro" id="IPR006141">
    <property type="entry name" value="Intein_N"/>
</dbReference>
<dbReference type="InterPro" id="IPR017932">
    <property type="entry name" value="GATase_2_dom"/>
</dbReference>
<dbReference type="SUPFAM" id="SSF53697">
    <property type="entry name" value="SIS domain"/>
    <property type="match status" value="1"/>
</dbReference>
<keyword evidence="3" id="KW-0032">Aminotransferase</keyword>
<dbReference type="SUPFAM" id="SSF56235">
    <property type="entry name" value="N-terminal nucleophile aminohydrolases (Ntn hydrolases)"/>
    <property type="match status" value="2"/>
</dbReference>
<dbReference type="GO" id="GO:0004519">
    <property type="term" value="F:endonuclease activity"/>
    <property type="evidence" value="ECO:0007669"/>
    <property type="project" value="InterPro"/>
</dbReference>
<feature type="domain" description="Glutamine amidotransferase type-2" evidence="10">
    <location>
        <begin position="1"/>
        <end position="686"/>
    </location>
</feature>
<dbReference type="InterPro" id="IPR004042">
    <property type="entry name" value="Intein_endonuc_central"/>
</dbReference>
<evidence type="ECO:0000313" key="12">
    <source>
        <dbReference type="EMBL" id="RLE46877.1"/>
    </source>
</evidence>
<evidence type="ECO:0000256" key="4">
    <source>
        <dbReference type="ARBA" id="ARBA00022679"/>
    </source>
</evidence>
<feature type="domain" description="SIS" evidence="11">
    <location>
        <begin position="747"/>
        <end position="825"/>
    </location>
</feature>
<evidence type="ECO:0000256" key="2">
    <source>
        <dbReference type="ARBA" id="ARBA00012916"/>
    </source>
</evidence>
<dbReference type="PROSITE" id="PS50818">
    <property type="entry name" value="INTEIN_C_TER"/>
    <property type="match status" value="1"/>
</dbReference>
<dbReference type="InterPro" id="IPR003586">
    <property type="entry name" value="Hint_dom_C"/>
</dbReference>
<feature type="domain" description="DOD-type homing endonuclease" evidence="9">
    <location>
        <begin position="261"/>
        <end position="390"/>
    </location>
</feature>
<evidence type="ECO:0000256" key="7">
    <source>
        <dbReference type="ARBA" id="ARBA00022962"/>
    </source>
</evidence>
<evidence type="ECO:0000256" key="1">
    <source>
        <dbReference type="ARBA" id="ARBA00001031"/>
    </source>
</evidence>
<gene>
    <name evidence="12" type="ORF">DRJ31_09540</name>
</gene>
<dbReference type="InterPro" id="IPR027434">
    <property type="entry name" value="Homing_endonucl"/>
</dbReference>
<dbReference type="AlphaFoldDB" id="A0A497EK64"/>
<dbReference type="InterPro" id="IPR036844">
    <property type="entry name" value="Hint_dom_sf"/>
</dbReference>
<dbReference type="Pfam" id="PF13537">
    <property type="entry name" value="GATase_7"/>
    <property type="match status" value="1"/>
</dbReference>
<evidence type="ECO:0000256" key="8">
    <source>
        <dbReference type="ARBA" id="ARBA00023000"/>
    </source>
</evidence>
<dbReference type="NCBIfam" id="TIGR01443">
    <property type="entry name" value="intein_Cterm"/>
    <property type="match status" value="1"/>
</dbReference>
<evidence type="ECO:0000256" key="6">
    <source>
        <dbReference type="ARBA" id="ARBA00022813"/>
    </source>
</evidence>
<dbReference type="PANTHER" id="PTHR10937:SF0">
    <property type="entry name" value="GLUTAMINE--FRUCTOSE-6-PHOSPHATE TRANSAMINASE (ISOMERIZING)"/>
    <property type="match status" value="1"/>
</dbReference>
<dbReference type="Pfam" id="PF01380">
    <property type="entry name" value="SIS"/>
    <property type="match status" value="1"/>
</dbReference>
<name>A0A497EK64_9CREN</name>
<dbReference type="InterPro" id="IPR006142">
    <property type="entry name" value="INTEIN"/>
</dbReference>
<dbReference type="InterPro" id="IPR030934">
    <property type="entry name" value="Intein_C"/>
</dbReference>
<dbReference type="InterPro" id="IPR047084">
    <property type="entry name" value="GFAT_N"/>
</dbReference>
<dbReference type="SUPFAM" id="SSF55608">
    <property type="entry name" value="Homing endonucleases"/>
    <property type="match status" value="1"/>
</dbReference>
<dbReference type="SMART" id="SM00306">
    <property type="entry name" value="HintN"/>
    <property type="match status" value="1"/>
</dbReference>
<evidence type="ECO:0000259" key="9">
    <source>
        <dbReference type="PROSITE" id="PS50819"/>
    </source>
</evidence>
<dbReference type="Gene3D" id="3.40.50.10490">
    <property type="entry name" value="Glucose-6-phosphate isomerase like protein, domain 1"/>
    <property type="match status" value="1"/>
</dbReference>
<protein>
    <recommendedName>
        <fullName evidence="2">glutamine--fructose-6-phosphate transaminase (isomerizing)</fullName>
        <ecNumber evidence="2">2.6.1.16</ecNumber>
    </recommendedName>
</protein>
<dbReference type="PROSITE" id="PS50819">
    <property type="entry name" value="INTEIN_ENDONUCLEASE"/>
    <property type="match status" value="1"/>
</dbReference>
<dbReference type="InterPro" id="IPR004860">
    <property type="entry name" value="LAGLIDADG_dom"/>
</dbReference>
<dbReference type="GO" id="GO:0006002">
    <property type="term" value="P:fructose 6-phosphate metabolic process"/>
    <property type="evidence" value="ECO:0007669"/>
    <property type="project" value="TreeGrafter"/>
</dbReference>
<feature type="non-terminal residue" evidence="12">
    <location>
        <position position="825"/>
    </location>
</feature>
<dbReference type="EMBL" id="QMQV01000161">
    <property type="protein sequence ID" value="RLE46877.1"/>
    <property type="molecule type" value="Genomic_DNA"/>
</dbReference>
<sequence length="825" mass="93865">MKNQKASPIIHQALKRLEYRGYDSCGIATVSNGEIHVKKDAGKIDEVHEKLNFDDMPGSIGVGHCLHPDTFIILSNGEVRKIKDLPSSVELLSYDFEKNEFVPAKGKVFRHKAKNLLRIKTASTQIETTEYHKFYIFDGNGGCIKEKLARDLKEGDLLILPQEIKIPKASSKKLKNIDLRVYYRPTESGWKLLEEALKDERKRAKISRGFLRHLRARDRNVNAKVLKALGIKPRKSLFIPVNSATNFIKLPKKTCPELMRFLGYYFGDGSQHARGIKFKDKRLEILEEYRKLIENVFSIKGRIVKEENCYVLRVNSVYLLKWIKENFPEIANKKIPPWIGSLSDDEICAFIGGIFDAEGSVAREAKSVCMSMTNRDAMKTIQALLLRKGIVASLHYGKKGEKHKKQPIRLQISNKEYIDRFITHIGKYLSKSKLRDVQEIYDKLGHYSYKHVKIPISKPVLYQKFRIREICGNGYPMVYTIEKYGSDELKCYLKNYLEAPVVYQRIKKIEEVNYEGDVYDIEVEKYNNFIANCIIQHNSRWATHGAPTKENAHPHVDCKGIVAVVHNGVIENFLELKNELVDKGHKYISRTDTEVIAHLIEEELIKGEDLYTATLKTIKKLRGSYALAVISVKEPDKIVCVRNENPLVIGVSDKGMFCASDAVAFLPFTNKMIPLKNGEIAILQSDKLEIKRISDGSPITRSIEVIDWSLEEAKKQGYPHFTLKEICEQPLSLKNALRLQEQYLTLLATLLDRGKDVFLIGSGSSYHACLAASYMFSKLARMTVYPVIASEFIECYGSSVGVDTVILAVSQSGETYDVLKAVDYA</sequence>
<dbReference type="CDD" id="cd05008">
    <property type="entry name" value="SIS_GlmS_GlmD_1"/>
    <property type="match status" value="1"/>
</dbReference>
<dbReference type="GO" id="GO:0016539">
    <property type="term" value="P:intein-mediated protein splicing"/>
    <property type="evidence" value="ECO:0007669"/>
    <property type="project" value="InterPro"/>
</dbReference>
<dbReference type="Gene3D" id="3.60.20.10">
    <property type="entry name" value="Glutamine Phosphoribosylpyrophosphate, subunit 1, domain 1"/>
    <property type="match status" value="2"/>
</dbReference>
<dbReference type="InterPro" id="IPR001347">
    <property type="entry name" value="SIS_dom"/>
</dbReference>
<dbReference type="CDD" id="cd00714">
    <property type="entry name" value="GFAT"/>
    <property type="match status" value="1"/>
</dbReference>
<dbReference type="Gene3D" id="3.10.28.10">
    <property type="entry name" value="Homing endonucleases"/>
    <property type="match status" value="1"/>
</dbReference>
<reference evidence="12 13" key="1">
    <citation type="submission" date="2018-06" db="EMBL/GenBank/DDBJ databases">
        <title>Extensive metabolic versatility and redundancy in microbially diverse, dynamic hydrothermal sediments.</title>
        <authorList>
            <person name="Dombrowski N."/>
            <person name="Teske A."/>
            <person name="Baker B.J."/>
        </authorList>
    </citation>
    <scope>NUCLEOTIDE SEQUENCE [LARGE SCALE GENOMIC DNA]</scope>
    <source>
        <strain evidence="12">B66_G16</strain>
    </source>
</reference>
<dbReference type="SMART" id="SM00305">
    <property type="entry name" value="HintC"/>
    <property type="match status" value="1"/>
</dbReference>
<dbReference type="PROSITE" id="PS51278">
    <property type="entry name" value="GATASE_TYPE_2"/>
    <property type="match status" value="1"/>
</dbReference>
<comment type="catalytic activity">
    <reaction evidence="1">
        <text>D-fructose 6-phosphate + L-glutamine = D-glucosamine 6-phosphate + L-glutamate</text>
        <dbReference type="Rhea" id="RHEA:13237"/>
        <dbReference type="ChEBI" id="CHEBI:29985"/>
        <dbReference type="ChEBI" id="CHEBI:58359"/>
        <dbReference type="ChEBI" id="CHEBI:58725"/>
        <dbReference type="ChEBI" id="CHEBI:61527"/>
        <dbReference type="EC" id="2.6.1.16"/>
    </reaction>
</comment>
<evidence type="ECO:0000256" key="5">
    <source>
        <dbReference type="ARBA" id="ARBA00022737"/>
    </source>
</evidence>
<keyword evidence="4" id="KW-0808">Transferase</keyword>
<accession>A0A497EK64</accession>
<dbReference type="EC" id="2.6.1.16" evidence="2"/>
<dbReference type="GO" id="GO:0097367">
    <property type="term" value="F:carbohydrate derivative binding"/>
    <property type="evidence" value="ECO:0007669"/>
    <property type="project" value="InterPro"/>
</dbReference>
<keyword evidence="6" id="KW-0068">Autocatalytic cleavage</keyword>
<comment type="caution">
    <text evidence="12">The sequence shown here is derived from an EMBL/GenBank/DDBJ whole genome shotgun (WGS) entry which is preliminary data.</text>
</comment>
<keyword evidence="7" id="KW-0315">Glutamine amidotransferase</keyword>
<organism evidence="12 13">
    <name type="scientific">Thermoproteota archaeon</name>
    <dbReference type="NCBI Taxonomy" id="2056631"/>
    <lineage>
        <taxon>Archaea</taxon>
        <taxon>Thermoproteota</taxon>
    </lineage>
</organism>
<dbReference type="PROSITE" id="PS51464">
    <property type="entry name" value="SIS"/>
    <property type="match status" value="1"/>
</dbReference>
<keyword evidence="8" id="KW-0651">Protein splicing</keyword>
<dbReference type="SUPFAM" id="SSF51294">
    <property type="entry name" value="Hedgehog/intein (Hint) domain"/>
    <property type="match status" value="1"/>
</dbReference>
<dbReference type="InterPro" id="IPR035466">
    <property type="entry name" value="GlmS/AgaS_SIS"/>
</dbReference>
<keyword evidence="5" id="KW-0677">Repeat</keyword>
<dbReference type="NCBIfam" id="TIGR01445">
    <property type="entry name" value="intein_Nterm"/>
    <property type="match status" value="1"/>
</dbReference>
<dbReference type="Pfam" id="PF14528">
    <property type="entry name" value="LAGLIDADG_3"/>
    <property type="match status" value="1"/>
</dbReference>
<dbReference type="CDD" id="cd00081">
    <property type="entry name" value="Hint"/>
    <property type="match status" value="1"/>
</dbReference>
<evidence type="ECO:0000256" key="3">
    <source>
        <dbReference type="ARBA" id="ARBA00022576"/>
    </source>
</evidence>
<dbReference type="Proteomes" id="UP000278475">
    <property type="component" value="Unassembled WGS sequence"/>
</dbReference>
<evidence type="ECO:0000259" key="10">
    <source>
        <dbReference type="PROSITE" id="PS51278"/>
    </source>
</evidence>
<dbReference type="InterPro" id="IPR029055">
    <property type="entry name" value="Ntn_hydrolases_N"/>
</dbReference>
<dbReference type="Gene3D" id="2.170.16.10">
    <property type="entry name" value="Hedgehog/Intein (Hint) domain"/>
    <property type="match status" value="1"/>
</dbReference>
<evidence type="ECO:0000313" key="13">
    <source>
        <dbReference type="Proteomes" id="UP000278475"/>
    </source>
</evidence>
<dbReference type="InterPro" id="IPR003587">
    <property type="entry name" value="Hint_dom_N"/>
</dbReference>
<dbReference type="PANTHER" id="PTHR10937">
    <property type="entry name" value="GLUCOSAMINE--FRUCTOSE-6-PHOSPHATE AMINOTRANSFERASE, ISOMERIZING"/>
    <property type="match status" value="1"/>
</dbReference>